<proteinExistence type="predicted"/>
<evidence type="ECO:0000313" key="2">
    <source>
        <dbReference type="Proteomes" id="UP000824110"/>
    </source>
</evidence>
<comment type="caution">
    <text evidence="1">The sequence shown here is derived from an EMBL/GenBank/DDBJ whole genome shotgun (WGS) entry which is preliminary data.</text>
</comment>
<dbReference type="SUPFAM" id="SSF55315">
    <property type="entry name" value="L30e-like"/>
    <property type="match status" value="1"/>
</dbReference>
<gene>
    <name evidence="1" type="ORF">IAB69_04760</name>
</gene>
<accession>A0A9D1SJ81</accession>
<dbReference type="AlphaFoldDB" id="A0A9D1SJ81"/>
<evidence type="ECO:0000313" key="1">
    <source>
        <dbReference type="EMBL" id="HIU61940.1"/>
    </source>
</evidence>
<dbReference type="InterPro" id="IPR029064">
    <property type="entry name" value="Ribosomal_eL30-like_sf"/>
</dbReference>
<name>A0A9D1SJ81_9FIRM</name>
<dbReference type="Gene3D" id="3.30.1330.30">
    <property type="match status" value="1"/>
</dbReference>
<sequence>MENKSKAESYIGFCLRARKITLGTGAVDCLKRGVCLIIVCSTGSQNCFSLAQKFARRHSCPLMVCHCGLGRAVNKPGCKIAAVTDFQLAKAIVGAADENFELYAGGIN</sequence>
<reference evidence="1" key="2">
    <citation type="journal article" date="2021" name="PeerJ">
        <title>Extensive microbial diversity within the chicken gut microbiome revealed by metagenomics and culture.</title>
        <authorList>
            <person name="Gilroy R."/>
            <person name="Ravi A."/>
            <person name="Getino M."/>
            <person name="Pursley I."/>
            <person name="Horton D.L."/>
            <person name="Alikhan N.F."/>
            <person name="Baker D."/>
            <person name="Gharbi K."/>
            <person name="Hall N."/>
            <person name="Watson M."/>
            <person name="Adriaenssens E.M."/>
            <person name="Foster-Nyarko E."/>
            <person name="Jarju S."/>
            <person name="Secka A."/>
            <person name="Antonio M."/>
            <person name="Oren A."/>
            <person name="Chaudhuri R.R."/>
            <person name="La Ragione R."/>
            <person name="Hildebrand F."/>
            <person name="Pallen M.J."/>
        </authorList>
    </citation>
    <scope>NUCLEOTIDE SEQUENCE</scope>
    <source>
        <strain evidence="1">CHK195-12923</strain>
    </source>
</reference>
<protein>
    <submittedName>
        <fullName evidence="1">Uncharacterized protein</fullName>
    </submittedName>
</protein>
<reference evidence="1" key="1">
    <citation type="submission" date="2020-10" db="EMBL/GenBank/DDBJ databases">
        <authorList>
            <person name="Gilroy R."/>
        </authorList>
    </citation>
    <scope>NUCLEOTIDE SEQUENCE</scope>
    <source>
        <strain evidence="1">CHK195-12923</strain>
    </source>
</reference>
<organism evidence="1 2">
    <name type="scientific">Candidatus Coproplasma excrementigallinarum</name>
    <dbReference type="NCBI Taxonomy" id="2840747"/>
    <lineage>
        <taxon>Bacteria</taxon>
        <taxon>Bacillati</taxon>
        <taxon>Bacillota</taxon>
        <taxon>Clostridia</taxon>
        <taxon>Eubacteriales</taxon>
        <taxon>Candidatus Coproplasma</taxon>
    </lineage>
</organism>
<dbReference type="Proteomes" id="UP000824110">
    <property type="component" value="Unassembled WGS sequence"/>
</dbReference>
<dbReference type="EMBL" id="DVNE01000045">
    <property type="protein sequence ID" value="HIU61940.1"/>
    <property type="molecule type" value="Genomic_DNA"/>
</dbReference>